<comment type="caution">
    <text evidence="2">The sequence shown here is derived from an EMBL/GenBank/DDBJ whole genome shotgun (WGS) entry which is preliminary data.</text>
</comment>
<evidence type="ECO:0000256" key="1">
    <source>
        <dbReference type="SAM" id="SignalP"/>
    </source>
</evidence>
<feature type="chain" id="PRO_5045833853" evidence="1">
    <location>
        <begin position="19"/>
        <end position="127"/>
    </location>
</feature>
<sequence>MKTILIIITFLFTFNVSAQDPILQKDHKALEAVATKITKTYDDQLGLDGKQFILFEKKVEEFLIKEENIHRQFVGEEKLNMLYKLRKAETLEIRNVLTQPQFDLYKRIKPQLQPIAMINSTDDTDHK</sequence>
<gene>
    <name evidence="2" type="ORF">ITJ86_06310</name>
</gene>
<keyword evidence="3" id="KW-1185">Reference proteome</keyword>
<reference evidence="2 3" key="1">
    <citation type="submission" date="2020-11" db="EMBL/GenBank/DDBJ databases">
        <title>Winogradskyella marina sp. nov., isolated from marine sediment.</title>
        <authorList>
            <person name="Bo J."/>
            <person name="Wang S."/>
            <person name="Song X."/>
            <person name="Du Z."/>
        </authorList>
    </citation>
    <scope>NUCLEOTIDE SEQUENCE [LARGE SCALE GENOMIC DNA]</scope>
    <source>
        <strain evidence="2 3">F6397</strain>
    </source>
</reference>
<name>A0ABS0EIW2_9FLAO</name>
<dbReference type="Proteomes" id="UP000611215">
    <property type="component" value="Unassembled WGS sequence"/>
</dbReference>
<accession>A0ABS0EIW2</accession>
<organism evidence="2 3">
    <name type="scientific">Winogradskyella marina</name>
    <dbReference type="NCBI Taxonomy" id="2785530"/>
    <lineage>
        <taxon>Bacteria</taxon>
        <taxon>Pseudomonadati</taxon>
        <taxon>Bacteroidota</taxon>
        <taxon>Flavobacteriia</taxon>
        <taxon>Flavobacteriales</taxon>
        <taxon>Flavobacteriaceae</taxon>
        <taxon>Winogradskyella</taxon>
    </lineage>
</organism>
<proteinExistence type="predicted"/>
<evidence type="ECO:0000313" key="2">
    <source>
        <dbReference type="EMBL" id="MBF8149502.1"/>
    </source>
</evidence>
<feature type="signal peptide" evidence="1">
    <location>
        <begin position="1"/>
        <end position="18"/>
    </location>
</feature>
<evidence type="ECO:0000313" key="3">
    <source>
        <dbReference type="Proteomes" id="UP000611215"/>
    </source>
</evidence>
<dbReference type="EMBL" id="JADOET010000004">
    <property type="protein sequence ID" value="MBF8149502.1"/>
    <property type="molecule type" value="Genomic_DNA"/>
</dbReference>
<keyword evidence="1" id="KW-0732">Signal</keyword>
<dbReference type="RefSeq" id="WP_195870780.1">
    <property type="nucleotide sequence ID" value="NZ_JADOET010000004.1"/>
</dbReference>
<protein>
    <submittedName>
        <fullName evidence="2">Uncharacterized protein</fullName>
    </submittedName>
</protein>